<organism evidence="1 2">
    <name type="scientific">Glycine soja</name>
    <name type="common">Wild soybean</name>
    <dbReference type="NCBI Taxonomy" id="3848"/>
    <lineage>
        <taxon>Eukaryota</taxon>
        <taxon>Viridiplantae</taxon>
        <taxon>Streptophyta</taxon>
        <taxon>Embryophyta</taxon>
        <taxon>Tracheophyta</taxon>
        <taxon>Spermatophyta</taxon>
        <taxon>Magnoliopsida</taxon>
        <taxon>eudicotyledons</taxon>
        <taxon>Gunneridae</taxon>
        <taxon>Pentapetalae</taxon>
        <taxon>rosids</taxon>
        <taxon>fabids</taxon>
        <taxon>Fabales</taxon>
        <taxon>Fabaceae</taxon>
        <taxon>Papilionoideae</taxon>
        <taxon>50 kb inversion clade</taxon>
        <taxon>NPAAA clade</taxon>
        <taxon>indigoferoid/millettioid clade</taxon>
        <taxon>Phaseoleae</taxon>
        <taxon>Glycine</taxon>
        <taxon>Glycine subgen. Soja</taxon>
    </lineage>
</organism>
<dbReference type="AlphaFoldDB" id="A0A445KN22"/>
<name>A0A445KN22_GLYSO</name>
<dbReference type="Proteomes" id="UP000289340">
    <property type="component" value="Chromosome 5"/>
</dbReference>
<protein>
    <submittedName>
        <fullName evidence="1">Uncharacterized protein</fullName>
    </submittedName>
</protein>
<sequence>MIWLGECRNWKFLSAVFDARCLCCCHYCPYKASYKLKNSSTEIEYRGRKLFPMETHLYVQSHIRMMNFSALLGLNLLGRRSFSLNDDAWKEPELQMKTLYFNVHTQTFSSVSVFGTQLSSTECQFISPITYTFPSALESGNFPFQDFKLTPYVGSNMIVYLCTVVRN</sequence>
<reference evidence="1 2" key="1">
    <citation type="submission" date="2018-09" db="EMBL/GenBank/DDBJ databases">
        <title>A high-quality reference genome of wild soybean provides a powerful tool to mine soybean genomes.</title>
        <authorList>
            <person name="Xie M."/>
            <person name="Chung C.Y.L."/>
            <person name="Li M.-W."/>
            <person name="Wong F.-L."/>
            <person name="Chan T.-F."/>
            <person name="Lam H.-M."/>
        </authorList>
    </citation>
    <scope>NUCLEOTIDE SEQUENCE [LARGE SCALE GENOMIC DNA]</scope>
    <source>
        <strain evidence="2">cv. W05</strain>
        <tissue evidence="1">Hypocotyl of etiolated seedlings</tissue>
    </source>
</reference>
<accession>A0A445KN22</accession>
<dbReference type="EMBL" id="QZWG01000005">
    <property type="protein sequence ID" value="RZC12081.1"/>
    <property type="molecule type" value="Genomic_DNA"/>
</dbReference>
<evidence type="ECO:0000313" key="2">
    <source>
        <dbReference type="Proteomes" id="UP000289340"/>
    </source>
</evidence>
<gene>
    <name evidence="1" type="ORF">D0Y65_012045</name>
</gene>
<proteinExistence type="predicted"/>
<evidence type="ECO:0000313" key="1">
    <source>
        <dbReference type="EMBL" id="RZC12081.1"/>
    </source>
</evidence>
<comment type="caution">
    <text evidence="1">The sequence shown here is derived from an EMBL/GenBank/DDBJ whole genome shotgun (WGS) entry which is preliminary data.</text>
</comment>
<keyword evidence="2" id="KW-1185">Reference proteome</keyword>